<evidence type="ECO:0000313" key="2">
    <source>
        <dbReference type="EMBL" id="GAU51819.1"/>
    </source>
</evidence>
<name>A0A2Z6PV56_TRISU</name>
<dbReference type="InterPro" id="IPR041577">
    <property type="entry name" value="RT_RNaseH_2"/>
</dbReference>
<dbReference type="Pfam" id="PF13456">
    <property type="entry name" value="RVT_3"/>
    <property type="match status" value="1"/>
</dbReference>
<sequence>MDDLSIKENYRPIPDGEFELVPLGEDPAKGVKIGADLPDLVKRQLKAFLRENAELFALSAAEMPGIDPEVACHQLTIDPRASAVVQRRRKQSPKKAEAARKDVKDHLEANFIAEAQACPKDAYPLPNIDKLVDNSSEEEIDHTVHLKRCEKALQHLKRALSEPPVLTRPVEGEKLYLYLAVASEAISAVLIRENDQGQKPVYFVSRALQGPELRYMQIEKIALAVIMAARKLRYYFLAHSIVIRTYQPVKQLLARPDMVGRMLKWSLELAEFDISFERSGTGIILENGDRVLIEVSLGLSFPTTNNQAEYEAFLAGLRLAEDKGAEEIKIFTDSQLVVSQVSGEYQTKEERLLEYLNLIKTKLAKFKETEGKHVPREHNARADVLSKLASTRRKKAGNQSLIQETLTKPSIEKAVDVMHVCAIDDQSWMDPVYNFLKTNTLPADTKETTKIRKRACSYVLLDDKLYRRGFSIPLLKCVEETRVEFILQEIHEGINGQHIGGRSLARKALRAGYYWPMMQNDAKDHVLKCDKCQRHGDMHIALAIELKTLISPWPFAWWGMDISRWVLMAIVNQYELELEQMDVKTAFLHGELEETIYMQQPEDDILIASSDKHEIQKLKEKLNGEFEMNDLGNAKMIFGMDIERDRSKGVLFLSQHGYLKKLVERFRMTDSKVVSTPLGHHSKLSIKQCPQSEDEKRKIETTPYASGVGSIMYGMVCSRPDLSYAISVEEIDVLEGYVDADYAGNVDTRKSLSGFAFTLFGVKEAIWLKGMIEEMGISQGCVKIHCDGQSAIHLANHQVYHERTKHIDIRLHFVRDMIEIKEIIVEKVASEENPADMFTKSLPRVKFKHCLDLINFEE</sequence>
<dbReference type="Proteomes" id="UP000242715">
    <property type="component" value="Unassembled WGS sequence"/>
</dbReference>
<dbReference type="InterPro" id="IPR002156">
    <property type="entry name" value="RNaseH_domain"/>
</dbReference>
<gene>
    <name evidence="2" type="ORF">TSUD_416040</name>
</gene>
<dbReference type="EMBL" id="DF975630">
    <property type="protein sequence ID" value="GAU51819.1"/>
    <property type="molecule type" value="Genomic_DNA"/>
</dbReference>
<dbReference type="SUPFAM" id="SSF53098">
    <property type="entry name" value="Ribonuclease H-like"/>
    <property type="match status" value="1"/>
</dbReference>
<dbReference type="Gene3D" id="3.30.420.10">
    <property type="entry name" value="Ribonuclease H-like superfamily/Ribonuclease H"/>
    <property type="match status" value="1"/>
</dbReference>
<dbReference type="PANTHER" id="PTHR48475">
    <property type="entry name" value="RIBONUCLEASE H"/>
    <property type="match status" value="1"/>
</dbReference>
<dbReference type="InterPro" id="IPR013103">
    <property type="entry name" value="RVT_2"/>
</dbReference>
<accession>A0A2Z6PV56</accession>
<dbReference type="Pfam" id="PF17919">
    <property type="entry name" value="RT_RNaseH_2"/>
    <property type="match status" value="1"/>
</dbReference>
<organism evidence="2 3">
    <name type="scientific">Trifolium subterraneum</name>
    <name type="common">Subterranean clover</name>
    <dbReference type="NCBI Taxonomy" id="3900"/>
    <lineage>
        <taxon>Eukaryota</taxon>
        <taxon>Viridiplantae</taxon>
        <taxon>Streptophyta</taxon>
        <taxon>Embryophyta</taxon>
        <taxon>Tracheophyta</taxon>
        <taxon>Spermatophyta</taxon>
        <taxon>Magnoliopsida</taxon>
        <taxon>eudicotyledons</taxon>
        <taxon>Gunneridae</taxon>
        <taxon>Pentapetalae</taxon>
        <taxon>rosids</taxon>
        <taxon>fabids</taxon>
        <taxon>Fabales</taxon>
        <taxon>Fabaceae</taxon>
        <taxon>Papilionoideae</taxon>
        <taxon>50 kb inversion clade</taxon>
        <taxon>NPAAA clade</taxon>
        <taxon>Hologalegina</taxon>
        <taxon>IRL clade</taxon>
        <taxon>Trifolieae</taxon>
        <taxon>Trifolium</taxon>
    </lineage>
</organism>
<keyword evidence="3" id="KW-1185">Reference proteome</keyword>
<dbReference type="InterPro" id="IPR012337">
    <property type="entry name" value="RNaseH-like_sf"/>
</dbReference>
<evidence type="ECO:0000259" key="1">
    <source>
        <dbReference type="PROSITE" id="PS50879"/>
    </source>
</evidence>
<dbReference type="Gene3D" id="1.10.340.70">
    <property type="match status" value="1"/>
</dbReference>
<dbReference type="Pfam" id="PF07727">
    <property type="entry name" value="RVT_2"/>
    <property type="match status" value="1"/>
</dbReference>
<dbReference type="CDD" id="cd09279">
    <property type="entry name" value="RNase_HI_like"/>
    <property type="match status" value="1"/>
</dbReference>
<dbReference type="Pfam" id="PF17921">
    <property type="entry name" value="Integrase_H2C2"/>
    <property type="match status" value="1"/>
</dbReference>
<dbReference type="PANTHER" id="PTHR48475:SF1">
    <property type="entry name" value="RNASE H TYPE-1 DOMAIN-CONTAINING PROTEIN"/>
    <property type="match status" value="1"/>
</dbReference>
<dbReference type="GO" id="GO:0003676">
    <property type="term" value="F:nucleic acid binding"/>
    <property type="evidence" value="ECO:0007669"/>
    <property type="project" value="InterPro"/>
</dbReference>
<dbReference type="InterPro" id="IPR043502">
    <property type="entry name" value="DNA/RNA_pol_sf"/>
</dbReference>
<dbReference type="GO" id="GO:0004523">
    <property type="term" value="F:RNA-DNA hybrid ribonuclease activity"/>
    <property type="evidence" value="ECO:0007669"/>
    <property type="project" value="InterPro"/>
</dbReference>
<dbReference type="InterPro" id="IPR041588">
    <property type="entry name" value="Integrase_H2C2"/>
</dbReference>
<dbReference type="SUPFAM" id="SSF56672">
    <property type="entry name" value="DNA/RNA polymerases"/>
    <property type="match status" value="1"/>
</dbReference>
<dbReference type="CDD" id="cd09272">
    <property type="entry name" value="RNase_HI_RT_Ty1"/>
    <property type="match status" value="1"/>
</dbReference>
<reference evidence="3" key="1">
    <citation type="journal article" date="2017" name="Front. Plant Sci.">
        <title>Climate Clever Clovers: New Paradigm to Reduce the Environmental Footprint of Ruminants by Breeding Low Methanogenic Forages Utilizing Haplotype Variation.</title>
        <authorList>
            <person name="Kaur P."/>
            <person name="Appels R."/>
            <person name="Bayer P.E."/>
            <person name="Keeble-Gagnere G."/>
            <person name="Wang J."/>
            <person name="Hirakawa H."/>
            <person name="Shirasawa K."/>
            <person name="Vercoe P."/>
            <person name="Stefanova K."/>
            <person name="Durmic Z."/>
            <person name="Nichols P."/>
            <person name="Revell C."/>
            <person name="Isobe S.N."/>
            <person name="Edwards D."/>
            <person name="Erskine W."/>
        </authorList>
    </citation>
    <scope>NUCLEOTIDE SEQUENCE [LARGE SCALE GENOMIC DNA]</scope>
    <source>
        <strain evidence="3">cv. Daliak</strain>
    </source>
</reference>
<dbReference type="OrthoDB" id="1436818at2759"/>
<feature type="domain" description="RNase H type-1" evidence="1">
    <location>
        <begin position="269"/>
        <end position="391"/>
    </location>
</feature>
<dbReference type="AlphaFoldDB" id="A0A2Z6PV56"/>
<protein>
    <recommendedName>
        <fullName evidence="1">RNase H type-1 domain-containing protein</fullName>
    </recommendedName>
</protein>
<evidence type="ECO:0000313" key="3">
    <source>
        <dbReference type="Proteomes" id="UP000242715"/>
    </source>
</evidence>
<dbReference type="PROSITE" id="PS50879">
    <property type="entry name" value="RNASE_H_1"/>
    <property type="match status" value="1"/>
</dbReference>
<proteinExistence type="predicted"/>
<dbReference type="InterPro" id="IPR036397">
    <property type="entry name" value="RNaseH_sf"/>
</dbReference>